<evidence type="ECO:0000313" key="1">
    <source>
        <dbReference type="EMBL" id="TYB74582.1"/>
    </source>
</evidence>
<comment type="caution">
    <text evidence="1">The sequence shown here is derived from an EMBL/GenBank/DDBJ whole genome shotgun (WGS) entry which is preliminary data.</text>
</comment>
<reference evidence="1 2" key="1">
    <citation type="submission" date="2019-08" db="EMBL/GenBank/DDBJ databases">
        <title>Genomes of Antarctic Bizionia species.</title>
        <authorList>
            <person name="Bowman J.P."/>
        </authorList>
    </citation>
    <scope>NUCLEOTIDE SEQUENCE [LARGE SCALE GENOMIC DNA]</scope>
    <source>
        <strain evidence="1 2">APA-1</strain>
    </source>
</reference>
<dbReference type="Proteomes" id="UP000324358">
    <property type="component" value="Unassembled WGS sequence"/>
</dbReference>
<protein>
    <submittedName>
        <fullName evidence="1">Uncharacterized protein</fullName>
    </submittedName>
</protein>
<name>A0A5D0QZA4_9FLAO</name>
<sequence length="302" mass="33005">MAANFPEIWNGRVIDNLKKAIVATWLEGISEMAADVVTINGGTLTEKQKIYVAATDFDVDVLINNSTYPIEVQEYEDGTIEITLDKFQTKATSLADDDTLGASYDKIDTVTKSHTSAILDNKFNKSLHAIAPSANTADTPVIQATGGPEALEDAAGRKLLTYEDLIEAKRKCGWKGARLVLTNDHWNDLALDRKRFGDQLVNYKSGNPAPVIAGFELHKFDDGIHPLYTAAGVKKAFGAIKEAGDTESSVIFAKSAIAKKTGATKQYFSKAENNPLTQSNLLNYRHYFIATPYQAKKIGAIR</sequence>
<accession>A0A5D0QZA4</accession>
<dbReference type="OrthoDB" id="1228719at2"/>
<keyword evidence="2" id="KW-1185">Reference proteome</keyword>
<evidence type="ECO:0000313" key="2">
    <source>
        <dbReference type="Proteomes" id="UP000324358"/>
    </source>
</evidence>
<proteinExistence type="predicted"/>
<dbReference type="RefSeq" id="WP_066256178.1">
    <property type="nucleotide sequence ID" value="NZ_VSKL01000001.1"/>
</dbReference>
<dbReference type="EMBL" id="VSKL01000001">
    <property type="protein sequence ID" value="TYB74582.1"/>
    <property type="molecule type" value="Genomic_DNA"/>
</dbReference>
<gene>
    <name evidence="1" type="ORF">ES675_00110</name>
</gene>
<dbReference type="AlphaFoldDB" id="A0A5D0QZA4"/>
<organism evidence="1 2">
    <name type="scientific">Bizionia algoritergicola</name>
    <dbReference type="NCBI Taxonomy" id="291187"/>
    <lineage>
        <taxon>Bacteria</taxon>
        <taxon>Pseudomonadati</taxon>
        <taxon>Bacteroidota</taxon>
        <taxon>Flavobacteriia</taxon>
        <taxon>Flavobacteriales</taxon>
        <taxon>Flavobacteriaceae</taxon>
        <taxon>Bizionia</taxon>
    </lineage>
</organism>